<reference evidence="7" key="1">
    <citation type="journal article" date="2014" name="Int. J. Syst. Evol. Microbiol.">
        <title>Complete genome sequence of Corynebacterium casei LMG S-19264T (=DSM 44701T), isolated from a smear-ripened cheese.</title>
        <authorList>
            <consortium name="US DOE Joint Genome Institute (JGI-PGF)"/>
            <person name="Walter F."/>
            <person name="Albersmeier A."/>
            <person name="Kalinowski J."/>
            <person name="Ruckert C."/>
        </authorList>
    </citation>
    <scope>NUCLEOTIDE SEQUENCE</scope>
    <source>
        <strain evidence="7">CGMCC 1.15725</strain>
    </source>
</reference>
<name>A0A8J3E5J2_9PROT</name>
<feature type="transmembrane region" description="Helical" evidence="5">
    <location>
        <begin position="269"/>
        <end position="293"/>
    </location>
</feature>
<feature type="transmembrane region" description="Helical" evidence="5">
    <location>
        <begin position="329"/>
        <end position="355"/>
    </location>
</feature>
<dbReference type="GO" id="GO:0016020">
    <property type="term" value="C:membrane"/>
    <property type="evidence" value="ECO:0007669"/>
    <property type="project" value="UniProtKB-SubCell"/>
</dbReference>
<protein>
    <submittedName>
        <fullName evidence="7">MFS transporter</fullName>
    </submittedName>
</protein>
<comment type="subcellular location">
    <subcellularLocation>
        <location evidence="1">Membrane</location>
        <topology evidence="1">Multi-pass membrane protein</topology>
    </subcellularLocation>
</comment>
<dbReference type="Proteomes" id="UP000646365">
    <property type="component" value="Unassembled WGS sequence"/>
</dbReference>
<evidence type="ECO:0000313" key="7">
    <source>
        <dbReference type="EMBL" id="GGF35721.1"/>
    </source>
</evidence>
<evidence type="ECO:0000256" key="4">
    <source>
        <dbReference type="ARBA" id="ARBA00023136"/>
    </source>
</evidence>
<feature type="transmembrane region" description="Helical" evidence="5">
    <location>
        <begin position="305"/>
        <end position="323"/>
    </location>
</feature>
<dbReference type="GO" id="GO:0022857">
    <property type="term" value="F:transmembrane transporter activity"/>
    <property type="evidence" value="ECO:0007669"/>
    <property type="project" value="InterPro"/>
</dbReference>
<feature type="transmembrane region" description="Helical" evidence="5">
    <location>
        <begin position="51"/>
        <end position="70"/>
    </location>
</feature>
<feature type="transmembrane region" description="Helical" evidence="5">
    <location>
        <begin position="393"/>
        <end position="414"/>
    </location>
</feature>
<keyword evidence="8" id="KW-1185">Reference proteome</keyword>
<comment type="caution">
    <text evidence="7">The sequence shown here is derived from an EMBL/GenBank/DDBJ whole genome shotgun (WGS) entry which is preliminary data.</text>
</comment>
<dbReference type="PROSITE" id="PS50850">
    <property type="entry name" value="MFS"/>
    <property type="match status" value="1"/>
</dbReference>
<dbReference type="AlphaFoldDB" id="A0A8J3E5J2"/>
<dbReference type="InterPro" id="IPR036259">
    <property type="entry name" value="MFS_trans_sf"/>
</dbReference>
<feature type="transmembrane region" description="Helical" evidence="5">
    <location>
        <begin position="166"/>
        <end position="189"/>
    </location>
</feature>
<dbReference type="EMBL" id="BMJQ01000013">
    <property type="protein sequence ID" value="GGF35721.1"/>
    <property type="molecule type" value="Genomic_DNA"/>
</dbReference>
<dbReference type="Gene3D" id="1.20.1250.20">
    <property type="entry name" value="MFS general substrate transporter like domains"/>
    <property type="match status" value="2"/>
</dbReference>
<evidence type="ECO:0000256" key="1">
    <source>
        <dbReference type="ARBA" id="ARBA00004141"/>
    </source>
</evidence>
<dbReference type="InterPro" id="IPR050382">
    <property type="entry name" value="MFS_Na/Anion_cotransporter"/>
</dbReference>
<evidence type="ECO:0000256" key="2">
    <source>
        <dbReference type="ARBA" id="ARBA00022692"/>
    </source>
</evidence>
<evidence type="ECO:0000313" key="8">
    <source>
        <dbReference type="Proteomes" id="UP000646365"/>
    </source>
</evidence>
<accession>A0A8J3E5J2</accession>
<feature type="transmembrane region" description="Helical" evidence="5">
    <location>
        <begin position="367"/>
        <end position="387"/>
    </location>
</feature>
<evidence type="ECO:0000256" key="3">
    <source>
        <dbReference type="ARBA" id="ARBA00022989"/>
    </source>
</evidence>
<gene>
    <name evidence="7" type="ORF">GCM10011611_47570</name>
</gene>
<keyword evidence="4 5" id="KW-0472">Membrane</keyword>
<keyword evidence="2 5" id="KW-0812">Transmembrane</keyword>
<dbReference type="Pfam" id="PF07690">
    <property type="entry name" value="MFS_1"/>
    <property type="match status" value="1"/>
</dbReference>
<dbReference type="InterPro" id="IPR020846">
    <property type="entry name" value="MFS_dom"/>
</dbReference>
<evidence type="ECO:0000256" key="5">
    <source>
        <dbReference type="SAM" id="Phobius"/>
    </source>
</evidence>
<dbReference type="RefSeq" id="WP_189050447.1">
    <property type="nucleotide sequence ID" value="NZ_BMJQ01000013.1"/>
</dbReference>
<reference evidence="7" key="2">
    <citation type="submission" date="2020-09" db="EMBL/GenBank/DDBJ databases">
        <authorList>
            <person name="Sun Q."/>
            <person name="Zhou Y."/>
        </authorList>
    </citation>
    <scope>NUCLEOTIDE SEQUENCE</scope>
    <source>
        <strain evidence="7">CGMCC 1.15725</strain>
    </source>
</reference>
<organism evidence="7 8">
    <name type="scientific">Aliidongia dinghuensis</name>
    <dbReference type="NCBI Taxonomy" id="1867774"/>
    <lineage>
        <taxon>Bacteria</taxon>
        <taxon>Pseudomonadati</taxon>
        <taxon>Pseudomonadota</taxon>
        <taxon>Alphaproteobacteria</taxon>
        <taxon>Rhodospirillales</taxon>
        <taxon>Dongiaceae</taxon>
        <taxon>Aliidongia</taxon>
    </lineage>
</organism>
<dbReference type="PANTHER" id="PTHR11662">
    <property type="entry name" value="SOLUTE CARRIER FAMILY 17"/>
    <property type="match status" value="1"/>
</dbReference>
<keyword evidence="3 5" id="KW-1133">Transmembrane helix</keyword>
<dbReference type="InterPro" id="IPR011701">
    <property type="entry name" value="MFS"/>
</dbReference>
<proteinExistence type="predicted"/>
<feature type="domain" description="Major facilitator superfamily (MFS) profile" evidence="6">
    <location>
        <begin position="16"/>
        <end position="419"/>
    </location>
</feature>
<evidence type="ECO:0000259" key="6">
    <source>
        <dbReference type="PROSITE" id="PS50850"/>
    </source>
</evidence>
<dbReference type="PANTHER" id="PTHR11662:SF446">
    <property type="entry name" value="SODIUM-DEPENDENT PHOSPHATE TRANSPORT PROTEIN 1, CHLOROPLASTIC"/>
    <property type="match status" value="1"/>
</dbReference>
<feature type="transmembrane region" description="Helical" evidence="5">
    <location>
        <begin position="231"/>
        <end position="249"/>
    </location>
</feature>
<feature type="transmembrane region" description="Helical" evidence="5">
    <location>
        <begin position="82"/>
        <end position="104"/>
    </location>
</feature>
<dbReference type="SUPFAM" id="SSF103473">
    <property type="entry name" value="MFS general substrate transporter"/>
    <property type="match status" value="1"/>
</dbReference>
<sequence>MASPVSPKVRRMQRLSLLLLLITGAINYLDRQTLAIGNPEIRSELRLDVAQMGYLLSAFSLSYAFSQLPTGGLVDRVGPRTLLGVGLAIWSLAQGAAGFVNGYAQFLYARIVLGIGEAPQFPTGARVVSNWFNVRDRGLPTGIFNSASTLGPALAPPLLTWLMLGWGWRAMFIAMGVMGVLAAIIWYLIYRDPGDAGVSEADKAAIREGEPPRTEGVSFGQWLRLFRFRTTWGMVLGFFGTVYLIWLYLTWLPGYLEIERHMSIMKTGIYASVPYVFGFIGSIVGGAISDWLAARGHTPMMSRKIPIIGGLAGMALFTIPAAFTDSWQLALFFICLAVFCGNVSSATSWALVTAAAPPNYVASIGSIQNFGGYLGGTLAPALTGVIVYNTGSFVPALIVGAAIALCSALVYTFVVRRPISGADLEALT</sequence>
<dbReference type="CDD" id="cd17319">
    <property type="entry name" value="MFS_ExuT_GudP_like"/>
    <property type="match status" value="1"/>
</dbReference>